<evidence type="ECO:0000313" key="3">
    <source>
        <dbReference type="EMBL" id="KAL0451894.1"/>
    </source>
</evidence>
<dbReference type="Gene3D" id="1.25.40.10">
    <property type="entry name" value="Tetratricopeptide repeat domain"/>
    <property type="match status" value="1"/>
</dbReference>
<dbReference type="EMBL" id="JACGWN010000004">
    <property type="protein sequence ID" value="KAL0451894.1"/>
    <property type="molecule type" value="Genomic_DNA"/>
</dbReference>
<sequence length="905" mass="99364">MDSASSSLPFVTRDGPPSVVDGEDDSALLVAVGLAKEAALLFQAGKFVDCLKILNQLLEKKEGDPKIRHNIAIVESCQDGCSDPRRLIEALENIKEIPWPSKPLVTMCLCKYTLVFSMPQMSLLDIKISSACTARISFTCLIPHFVQKLNDLLGTKKVKVTDNVGDFIKPWSRTLLQTTNCFLQSAQSADSPTEDILEKQSEELAHASGEQLDVASNNGSKHTASTRGSNAVGHPSSSVVYTDDFDTSVAMFNIAAIWYHLHEYAKSFSYLDMLYQSIEPIGEGTALRICLLLLDVALLSDNASRFSDVISYMEKVFCVNSLTNQVDNGTSTQQQTLLASKSASFTSNSTVPDSSYSDSVVTGNSSENSLTRTLSEEALEDESMQLLSSLDISGQSLQRPVIAPNDLPRNQAEESLSAADLRLKLHLYKVRFLLLTRNLKAAKREVKMAMNIARGKDYPMALYLKSQLEYARGNHRKAIKLLMASSISTELGISSMYYNNLGCIYYRLGKHHTSGVFFSKALKSSLVRKEKPRKLLNLSQDKSLLISYNCGIHSLACGRPFHAARCFQTASLIFYNQPILWLRIAECCLMALEKGLIKSILSTSDKPDIKVNVIGKGKWRQLGLRYGSSPTRQGEYVGKDSLFTADDKQPDLSMSVARQCLVNALYLLDSAEANYTRSGLHPSSEETPPSQSTNHKNMAVGDPKASNVASSVPSQVNSNGEVKEQKGGNNQSGSLQTSITEYEHIRMKENQMMKQAALADLAYVELALGNPLKALSAAKSLMKLPDSSKIYIFLGTMYAAEALCLLNKPNEAGEYMMMYVSGGNNIELPYSQEDCEKWRVEKVVDGDESNGGTTVPSAVSLADESQGSMFLSPEEARGMFCANYAANFALLGDLERAHHFDQGFI</sequence>
<dbReference type="GO" id="GO:0017148">
    <property type="term" value="P:negative regulation of translation"/>
    <property type="evidence" value="ECO:0007669"/>
    <property type="project" value="TreeGrafter"/>
</dbReference>
<feature type="region of interest" description="Disordered" evidence="2">
    <location>
        <begin position="677"/>
        <end position="736"/>
    </location>
</feature>
<dbReference type="PANTHER" id="PTHR12979">
    <property type="entry name" value="CCR4-NOT TRANSCRIPTION COMPLEX SUBUNIT 10"/>
    <property type="match status" value="1"/>
</dbReference>
<accession>A0AAW2XCU4</accession>
<dbReference type="PANTHER" id="PTHR12979:SF5">
    <property type="entry name" value="CCR4-NOT TRANSCRIPTION COMPLEX SUBUNIT 10"/>
    <property type="match status" value="1"/>
</dbReference>
<feature type="region of interest" description="Disordered" evidence="2">
    <location>
        <begin position="215"/>
        <end position="235"/>
    </location>
</feature>
<dbReference type="InterPro" id="IPR039740">
    <property type="entry name" value="CNOT10"/>
</dbReference>
<proteinExistence type="inferred from homology"/>
<organism evidence="3">
    <name type="scientific">Sesamum latifolium</name>
    <dbReference type="NCBI Taxonomy" id="2727402"/>
    <lineage>
        <taxon>Eukaryota</taxon>
        <taxon>Viridiplantae</taxon>
        <taxon>Streptophyta</taxon>
        <taxon>Embryophyta</taxon>
        <taxon>Tracheophyta</taxon>
        <taxon>Spermatophyta</taxon>
        <taxon>Magnoliopsida</taxon>
        <taxon>eudicotyledons</taxon>
        <taxon>Gunneridae</taxon>
        <taxon>Pentapetalae</taxon>
        <taxon>asterids</taxon>
        <taxon>lamiids</taxon>
        <taxon>Lamiales</taxon>
        <taxon>Pedaliaceae</taxon>
        <taxon>Sesamum</taxon>
    </lineage>
</organism>
<reference evidence="3" key="2">
    <citation type="journal article" date="2024" name="Plant">
        <title>Genomic evolution and insights into agronomic trait innovations of Sesamum species.</title>
        <authorList>
            <person name="Miao H."/>
            <person name="Wang L."/>
            <person name="Qu L."/>
            <person name="Liu H."/>
            <person name="Sun Y."/>
            <person name="Le M."/>
            <person name="Wang Q."/>
            <person name="Wei S."/>
            <person name="Zheng Y."/>
            <person name="Lin W."/>
            <person name="Duan Y."/>
            <person name="Cao H."/>
            <person name="Xiong S."/>
            <person name="Wang X."/>
            <person name="Wei L."/>
            <person name="Li C."/>
            <person name="Ma Q."/>
            <person name="Ju M."/>
            <person name="Zhao R."/>
            <person name="Li G."/>
            <person name="Mu C."/>
            <person name="Tian Q."/>
            <person name="Mei H."/>
            <person name="Zhang T."/>
            <person name="Gao T."/>
            <person name="Zhang H."/>
        </authorList>
    </citation>
    <scope>NUCLEOTIDE SEQUENCE</scope>
    <source>
        <strain evidence="3">KEN1</strain>
    </source>
</reference>
<feature type="compositionally biased region" description="Polar residues" evidence="2">
    <location>
        <begin position="707"/>
        <end position="720"/>
    </location>
</feature>
<name>A0AAW2XCU4_9LAMI</name>
<dbReference type="InterPro" id="IPR011990">
    <property type="entry name" value="TPR-like_helical_dom_sf"/>
</dbReference>
<comment type="similarity">
    <text evidence="1">Belongs to the CNOT10 family.</text>
</comment>
<gene>
    <name evidence="3" type="ORF">Slati_1167500</name>
</gene>
<evidence type="ECO:0000256" key="2">
    <source>
        <dbReference type="SAM" id="MobiDB-lite"/>
    </source>
</evidence>
<dbReference type="GO" id="GO:0030014">
    <property type="term" value="C:CCR4-NOT complex"/>
    <property type="evidence" value="ECO:0007669"/>
    <property type="project" value="InterPro"/>
</dbReference>
<dbReference type="GO" id="GO:0006402">
    <property type="term" value="P:mRNA catabolic process"/>
    <property type="evidence" value="ECO:0007669"/>
    <property type="project" value="TreeGrafter"/>
</dbReference>
<dbReference type="AlphaFoldDB" id="A0AAW2XCU4"/>
<dbReference type="SUPFAM" id="SSF48452">
    <property type="entry name" value="TPR-like"/>
    <property type="match status" value="1"/>
</dbReference>
<reference evidence="3" key="1">
    <citation type="submission" date="2020-06" db="EMBL/GenBank/DDBJ databases">
        <authorList>
            <person name="Li T."/>
            <person name="Hu X."/>
            <person name="Zhang T."/>
            <person name="Song X."/>
            <person name="Zhang H."/>
            <person name="Dai N."/>
            <person name="Sheng W."/>
            <person name="Hou X."/>
            <person name="Wei L."/>
        </authorList>
    </citation>
    <scope>NUCLEOTIDE SEQUENCE</scope>
    <source>
        <strain evidence="3">KEN1</strain>
        <tissue evidence="3">Leaf</tissue>
    </source>
</reference>
<protein>
    <submittedName>
        <fullName evidence="3">CCR4-NOT transcription complex subunit</fullName>
    </submittedName>
</protein>
<comment type="caution">
    <text evidence="3">The sequence shown here is derived from an EMBL/GenBank/DDBJ whole genome shotgun (WGS) entry which is preliminary data.</text>
</comment>
<evidence type="ECO:0000256" key="1">
    <source>
        <dbReference type="ARBA" id="ARBA00010080"/>
    </source>
</evidence>
<feature type="compositionally biased region" description="Polar residues" evidence="2">
    <location>
        <begin position="727"/>
        <end position="736"/>
    </location>
</feature>